<dbReference type="CDD" id="cd04305">
    <property type="entry name" value="HAD_Neu5Ac-Pase_like"/>
    <property type="match status" value="1"/>
</dbReference>
<evidence type="ECO:0000313" key="1">
    <source>
        <dbReference type="EMBL" id="HIQ67462.1"/>
    </source>
</evidence>
<dbReference type="SFLD" id="SFLDS00003">
    <property type="entry name" value="Haloacid_Dehalogenase"/>
    <property type="match status" value="1"/>
</dbReference>
<dbReference type="PANTHER" id="PTHR47478">
    <property type="match status" value="1"/>
</dbReference>
<gene>
    <name evidence="1" type="ORF">IAB74_03005</name>
</gene>
<dbReference type="InterPro" id="IPR041492">
    <property type="entry name" value="HAD_2"/>
</dbReference>
<dbReference type="InterPro" id="IPR052550">
    <property type="entry name" value="Pyrimidine_5'-ntase_YjjG"/>
</dbReference>
<organism evidence="1 2">
    <name type="scientific">Candidatus Faecousia excrementigallinarum</name>
    <dbReference type="NCBI Taxonomy" id="2840806"/>
    <lineage>
        <taxon>Bacteria</taxon>
        <taxon>Bacillati</taxon>
        <taxon>Bacillota</taxon>
        <taxon>Clostridia</taxon>
        <taxon>Eubacteriales</taxon>
        <taxon>Oscillospiraceae</taxon>
        <taxon>Faecousia</taxon>
    </lineage>
</organism>
<dbReference type="InterPro" id="IPR011951">
    <property type="entry name" value="HAD-SF_hydro_IA_YjjG/PynA"/>
</dbReference>
<dbReference type="Proteomes" id="UP000886796">
    <property type="component" value="Unassembled WGS sequence"/>
</dbReference>
<dbReference type="Gene3D" id="1.10.150.240">
    <property type="entry name" value="Putative phosphatase, domain 2"/>
    <property type="match status" value="1"/>
</dbReference>
<reference evidence="1" key="1">
    <citation type="submission" date="2020-10" db="EMBL/GenBank/DDBJ databases">
        <authorList>
            <person name="Gilroy R."/>
        </authorList>
    </citation>
    <scope>NUCLEOTIDE SEQUENCE</scope>
    <source>
        <strain evidence="1">13361</strain>
    </source>
</reference>
<comment type="caution">
    <text evidence="1">The sequence shown here is derived from an EMBL/GenBank/DDBJ whole genome shotgun (WGS) entry which is preliminary data.</text>
</comment>
<dbReference type="EMBL" id="DVFK01000042">
    <property type="protein sequence ID" value="HIQ67462.1"/>
    <property type="molecule type" value="Genomic_DNA"/>
</dbReference>
<dbReference type="GO" id="GO:0008253">
    <property type="term" value="F:5'-nucleotidase activity"/>
    <property type="evidence" value="ECO:0007669"/>
    <property type="project" value="InterPro"/>
</dbReference>
<dbReference type="AlphaFoldDB" id="A0A9D1CLP1"/>
<dbReference type="InterPro" id="IPR023198">
    <property type="entry name" value="PGP-like_dom2"/>
</dbReference>
<dbReference type="Pfam" id="PF13419">
    <property type="entry name" value="HAD_2"/>
    <property type="match status" value="1"/>
</dbReference>
<accession>A0A9D1CLP1</accession>
<dbReference type="SFLD" id="SFLDG01135">
    <property type="entry name" value="C1.5.6:_HAD__Beta-PGM__Phospha"/>
    <property type="match status" value="1"/>
</dbReference>
<dbReference type="Gene3D" id="3.40.50.1000">
    <property type="entry name" value="HAD superfamily/HAD-like"/>
    <property type="match status" value="1"/>
</dbReference>
<dbReference type="InterPro" id="IPR006439">
    <property type="entry name" value="HAD-SF_hydro_IA"/>
</dbReference>
<dbReference type="InterPro" id="IPR023214">
    <property type="entry name" value="HAD_sf"/>
</dbReference>
<dbReference type="SFLD" id="SFLDG01129">
    <property type="entry name" value="C1.5:_HAD__Beta-PGM__Phosphata"/>
    <property type="match status" value="1"/>
</dbReference>
<dbReference type="NCBIfam" id="TIGR02254">
    <property type="entry name" value="YjjG_YfnB"/>
    <property type="match status" value="1"/>
</dbReference>
<reference evidence="1" key="2">
    <citation type="journal article" date="2021" name="PeerJ">
        <title>Extensive microbial diversity within the chicken gut microbiome revealed by metagenomics and culture.</title>
        <authorList>
            <person name="Gilroy R."/>
            <person name="Ravi A."/>
            <person name="Getino M."/>
            <person name="Pursley I."/>
            <person name="Horton D.L."/>
            <person name="Alikhan N.F."/>
            <person name="Baker D."/>
            <person name="Gharbi K."/>
            <person name="Hall N."/>
            <person name="Watson M."/>
            <person name="Adriaenssens E.M."/>
            <person name="Foster-Nyarko E."/>
            <person name="Jarju S."/>
            <person name="Secka A."/>
            <person name="Antonio M."/>
            <person name="Oren A."/>
            <person name="Chaudhuri R.R."/>
            <person name="La Ragione R."/>
            <person name="Hildebrand F."/>
            <person name="Pallen M.J."/>
        </authorList>
    </citation>
    <scope>NUCLEOTIDE SEQUENCE</scope>
    <source>
        <strain evidence="1">13361</strain>
    </source>
</reference>
<dbReference type="SUPFAM" id="SSF56784">
    <property type="entry name" value="HAD-like"/>
    <property type="match status" value="1"/>
</dbReference>
<dbReference type="PANTHER" id="PTHR47478:SF1">
    <property type="entry name" value="PYRIMIDINE 5'-NUCLEOTIDASE YJJG"/>
    <property type="match status" value="1"/>
</dbReference>
<dbReference type="InterPro" id="IPR036412">
    <property type="entry name" value="HAD-like_sf"/>
</dbReference>
<evidence type="ECO:0000313" key="2">
    <source>
        <dbReference type="Proteomes" id="UP000886796"/>
    </source>
</evidence>
<dbReference type="NCBIfam" id="TIGR01549">
    <property type="entry name" value="HAD-SF-IA-v1"/>
    <property type="match status" value="1"/>
</dbReference>
<protein>
    <submittedName>
        <fullName evidence="1">Noncanonical pyrimidine nucleotidase, YjjG family</fullName>
    </submittedName>
</protein>
<name>A0A9D1CLP1_9FIRM</name>
<sequence length="226" mass="25569">MIEFLFLDLDDTILDFQKAERLALAKTLESFGLPPTDTVLARYHEINREHWERLERKELTRQQVLVGRFAALFAEMGLSAQAEQVARAYEENLSQGHYFLPGAEEALKSLSKKYKLYLASNGTARVQAGRLKSAGIIPYFQEIFVSEEMGYNKPDPAYFDACFARIPGFRKERAMMVGDSLTSDILGGIQAGIATCWVNPHHKTGEIHPDYEIESITQLEALLHNL</sequence>
<proteinExistence type="predicted"/>